<dbReference type="PROSITE" id="PS51192">
    <property type="entry name" value="HELICASE_ATP_BIND_1"/>
    <property type="match status" value="1"/>
</dbReference>
<sequence>MSFEIFRFHPQINAGIRDLGYHTPTPIQEQVIPHALAGRDVIGIAQTGTGKTAAFVLPILHHLMRGPRGRVRAMIVTPTRELAEQIQGVIEALGKHTGIRSVTLYGGVGYQGQIQRLRRGVEIAVVCPGRLLDHLERGTLTLDHLEVLTLDEADQMFDMGFLPDVRRILRLAPVERQTMLFSATMPDAVRSLAREALRDPLTVQIGRSAPVATVTHAIYPVPEHLKTSLLIELLERTDAESVLIFTRTKHRAQRLGDTLARLGYRATSLHGNLSQNRRQAALDGFRSGRYQILTATDIAARGIDVARISHVINYDMPQTAEAYTHRIGRTGRAARTGDAFTLVTRGDTAMVRAIERLIGEPLKREIVPGFDYNAAAPVHETRSDAVHSNRHTAPRHHEAHPHAAPHGAAPSRRRASRDHDTGARPAHTPRITGMMRTERLDRREARRRRD</sequence>
<gene>
    <name evidence="11" type="ordered locus">Rcas_0944</name>
</gene>
<evidence type="ECO:0000256" key="1">
    <source>
        <dbReference type="ARBA" id="ARBA00022741"/>
    </source>
</evidence>
<dbReference type="InterPro" id="IPR044742">
    <property type="entry name" value="DEAD/DEAH_RhlB"/>
</dbReference>
<evidence type="ECO:0000259" key="10">
    <source>
        <dbReference type="PROSITE" id="PS51195"/>
    </source>
</evidence>
<dbReference type="SUPFAM" id="SSF52540">
    <property type="entry name" value="P-loop containing nucleoside triphosphate hydrolases"/>
    <property type="match status" value="1"/>
</dbReference>
<evidence type="ECO:0000256" key="3">
    <source>
        <dbReference type="ARBA" id="ARBA00022806"/>
    </source>
</evidence>
<feature type="domain" description="Helicase ATP-binding" evidence="8">
    <location>
        <begin position="32"/>
        <end position="203"/>
    </location>
</feature>
<evidence type="ECO:0000256" key="5">
    <source>
        <dbReference type="ARBA" id="ARBA00038437"/>
    </source>
</evidence>
<dbReference type="HOGENOM" id="CLU_003041_28_3_0"/>
<accession>A7NHW1</accession>
<evidence type="ECO:0000256" key="4">
    <source>
        <dbReference type="ARBA" id="ARBA00022840"/>
    </source>
</evidence>
<dbReference type="Pfam" id="PF00270">
    <property type="entry name" value="DEAD"/>
    <property type="match status" value="1"/>
</dbReference>
<reference evidence="11 12" key="1">
    <citation type="submission" date="2007-08" db="EMBL/GenBank/DDBJ databases">
        <title>Complete sequence of Roseiflexus castenholzii DSM 13941.</title>
        <authorList>
            <consortium name="US DOE Joint Genome Institute"/>
            <person name="Copeland A."/>
            <person name="Lucas S."/>
            <person name="Lapidus A."/>
            <person name="Barry K."/>
            <person name="Glavina del Rio T."/>
            <person name="Dalin E."/>
            <person name="Tice H."/>
            <person name="Pitluck S."/>
            <person name="Thompson L.S."/>
            <person name="Brettin T."/>
            <person name="Bruce D."/>
            <person name="Detter J.C."/>
            <person name="Han C."/>
            <person name="Tapia R."/>
            <person name="Schmutz J."/>
            <person name="Larimer F."/>
            <person name="Land M."/>
            <person name="Hauser L."/>
            <person name="Kyrpides N."/>
            <person name="Mikhailova N."/>
            <person name="Bryant D.A."/>
            <person name="Hanada S."/>
            <person name="Tsukatani Y."/>
            <person name="Richardson P."/>
        </authorList>
    </citation>
    <scope>NUCLEOTIDE SEQUENCE [LARGE SCALE GENOMIC DNA]</scope>
    <source>
        <strain evidence="12">DSM 13941 / HLO8</strain>
    </source>
</reference>
<dbReference type="InterPro" id="IPR027417">
    <property type="entry name" value="P-loop_NTPase"/>
</dbReference>
<keyword evidence="2" id="KW-0378">Hydrolase</keyword>
<evidence type="ECO:0000259" key="9">
    <source>
        <dbReference type="PROSITE" id="PS51194"/>
    </source>
</evidence>
<dbReference type="SMART" id="SM00487">
    <property type="entry name" value="DEXDc"/>
    <property type="match status" value="1"/>
</dbReference>
<evidence type="ECO:0000313" key="12">
    <source>
        <dbReference type="Proteomes" id="UP000000263"/>
    </source>
</evidence>
<feature type="domain" description="DEAD-box RNA helicase Q" evidence="10">
    <location>
        <begin position="1"/>
        <end position="29"/>
    </location>
</feature>
<organism evidence="11 12">
    <name type="scientific">Roseiflexus castenholzii (strain DSM 13941 / HLO8)</name>
    <dbReference type="NCBI Taxonomy" id="383372"/>
    <lineage>
        <taxon>Bacteria</taxon>
        <taxon>Bacillati</taxon>
        <taxon>Chloroflexota</taxon>
        <taxon>Chloroflexia</taxon>
        <taxon>Chloroflexales</taxon>
        <taxon>Roseiflexineae</taxon>
        <taxon>Roseiflexaceae</taxon>
        <taxon>Roseiflexus</taxon>
    </lineage>
</organism>
<dbReference type="RefSeq" id="WP_012119488.1">
    <property type="nucleotide sequence ID" value="NC_009767.1"/>
</dbReference>
<dbReference type="InterPro" id="IPR014014">
    <property type="entry name" value="RNA_helicase_DEAD_Q_motif"/>
</dbReference>
<dbReference type="OrthoDB" id="9805696at2"/>
<dbReference type="GO" id="GO:0005829">
    <property type="term" value="C:cytosol"/>
    <property type="evidence" value="ECO:0007669"/>
    <property type="project" value="TreeGrafter"/>
</dbReference>
<feature type="region of interest" description="Disordered" evidence="7">
    <location>
        <begin position="381"/>
        <end position="450"/>
    </location>
</feature>
<dbReference type="InterPro" id="IPR014001">
    <property type="entry name" value="Helicase_ATP-bd"/>
</dbReference>
<keyword evidence="4" id="KW-0067">ATP-binding</keyword>
<protein>
    <submittedName>
        <fullName evidence="11">DEAD/DEAH box helicase domain protein</fullName>
    </submittedName>
</protein>
<dbReference type="Pfam" id="PF00271">
    <property type="entry name" value="Helicase_C"/>
    <property type="match status" value="1"/>
</dbReference>
<dbReference type="GO" id="GO:0003724">
    <property type="term" value="F:RNA helicase activity"/>
    <property type="evidence" value="ECO:0007669"/>
    <property type="project" value="InterPro"/>
</dbReference>
<dbReference type="GO" id="GO:0003676">
    <property type="term" value="F:nucleic acid binding"/>
    <property type="evidence" value="ECO:0007669"/>
    <property type="project" value="InterPro"/>
</dbReference>
<dbReference type="SMART" id="SM00490">
    <property type="entry name" value="HELICc"/>
    <property type="match status" value="1"/>
</dbReference>
<dbReference type="PANTHER" id="PTHR47959:SF13">
    <property type="entry name" value="ATP-DEPENDENT RNA HELICASE RHLE"/>
    <property type="match status" value="1"/>
</dbReference>
<dbReference type="STRING" id="383372.Rcas_0944"/>
<comment type="similarity">
    <text evidence="5">Belongs to the DEAD box helicase family.</text>
</comment>
<dbReference type="PROSITE" id="PS51195">
    <property type="entry name" value="Q_MOTIF"/>
    <property type="match status" value="1"/>
</dbReference>
<name>A7NHW1_ROSCS</name>
<dbReference type="AlphaFoldDB" id="A7NHW1"/>
<dbReference type="KEGG" id="rca:Rcas_0944"/>
<keyword evidence="1" id="KW-0547">Nucleotide-binding</keyword>
<evidence type="ECO:0000256" key="2">
    <source>
        <dbReference type="ARBA" id="ARBA00022801"/>
    </source>
</evidence>
<dbReference type="InterPro" id="IPR001650">
    <property type="entry name" value="Helicase_C-like"/>
</dbReference>
<dbReference type="Proteomes" id="UP000000263">
    <property type="component" value="Chromosome"/>
</dbReference>
<dbReference type="eggNOG" id="COG0513">
    <property type="taxonomic scope" value="Bacteria"/>
</dbReference>
<feature type="short sequence motif" description="Q motif" evidence="6">
    <location>
        <begin position="1"/>
        <end position="29"/>
    </location>
</feature>
<dbReference type="GO" id="GO:0016787">
    <property type="term" value="F:hydrolase activity"/>
    <property type="evidence" value="ECO:0007669"/>
    <property type="project" value="UniProtKB-KW"/>
</dbReference>
<evidence type="ECO:0000256" key="7">
    <source>
        <dbReference type="SAM" id="MobiDB-lite"/>
    </source>
</evidence>
<keyword evidence="12" id="KW-1185">Reference proteome</keyword>
<dbReference type="EMBL" id="CP000804">
    <property type="protein sequence ID" value="ABU57058.1"/>
    <property type="molecule type" value="Genomic_DNA"/>
</dbReference>
<dbReference type="CDD" id="cd00268">
    <property type="entry name" value="DEADc"/>
    <property type="match status" value="1"/>
</dbReference>
<dbReference type="InterPro" id="IPR050079">
    <property type="entry name" value="DEAD_box_RNA_helicase"/>
</dbReference>
<dbReference type="InterPro" id="IPR011545">
    <property type="entry name" value="DEAD/DEAH_box_helicase_dom"/>
</dbReference>
<dbReference type="PANTHER" id="PTHR47959">
    <property type="entry name" value="ATP-DEPENDENT RNA HELICASE RHLE-RELATED"/>
    <property type="match status" value="1"/>
</dbReference>
<evidence type="ECO:0000256" key="6">
    <source>
        <dbReference type="PROSITE-ProRule" id="PRU00552"/>
    </source>
</evidence>
<dbReference type="CDD" id="cd18787">
    <property type="entry name" value="SF2_C_DEAD"/>
    <property type="match status" value="1"/>
</dbReference>
<proteinExistence type="inferred from homology"/>
<evidence type="ECO:0000259" key="8">
    <source>
        <dbReference type="PROSITE" id="PS51192"/>
    </source>
</evidence>
<dbReference type="PROSITE" id="PS51194">
    <property type="entry name" value="HELICASE_CTER"/>
    <property type="match status" value="1"/>
</dbReference>
<evidence type="ECO:0000313" key="11">
    <source>
        <dbReference type="EMBL" id="ABU57058.1"/>
    </source>
</evidence>
<dbReference type="GO" id="GO:0005524">
    <property type="term" value="F:ATP binding"/>
    <property type="evidence" value="ECO:0007669"/>
    <property type="project" value="UniProtKB-KW"/>
</dbReference>
<dbReference type="Gene3D" id="3.40.50.300">
    <property type="entry name" value="P-loop containing nucleotide triphosphate hydrolases"/>
    <property type="match status" value="2"/>
</dbReference>
<feature type="domain" description="Helicase C-terminal" evidence="9">
    <location>
        <begin position="229"/>
        <end position="378"/>
    </location>
</feature>
<keyword evidence="3 11" id="KW-0347">Helicase</keyword>
<feature type="compositionally biased region" description="Basic residues" evidence="7">
    <location>
        <begin position="388"/>
        <end position="399"/>
    </location>
</feature>